<reference evidence="8" key="1">
    <citation type="submission" date="2021-01" db="EMBL/GenBank/DDBJ databases">
        <authorList>
            <consortium name="Genoscope - CEA"/>
            <person name="William W."/>
        </authorList>
    </citation>
    <scope>NUCLEOTIDE SEQUENCE</scope>
</reference>
<proteinExistence type="predicted"/>
<dbReference type="GO" id="GO:0001669">
    <property type="term" value="C:acrosomal vesicle"/>
    <property type="evidence" value="ECO:0007669"/>
    <property type="project" value="UniProtKB-SubCell"/>
</dbReference>
<comment type="caution">
    <text evidence="8">The sequence shown here is derived from an EMBL/GenBank/DDBJ whole genome shotgun (WGS) entry which is preliminary data.</text>
</comment>
<dbReference type="GO" id="GO:0005524">
    <property type="term" value="F:ATP binding"/>
    <property type="evidence" value="ECO:0007669"/>
    <property type="project" value="InterPro"/>
</dbReference>
<dbReference type="Pfam" id="PF00069">
    <property type="entry name" value="Pkinase"/>
    <property type="match status" value="1"/>
</dbReference>
<evidence type="ECO:0000313" key="8">
    <source>
        <dbReference type="EMBL" id="CAD8191739.1"/>
    </source>
</evidence>
<keyword evidence="2" id="KW-0677">Repeat</keyword>
<feature type="region of interest" description="Disordered" evidence="6">
    <location>
        <begin position="680"/>
        <end position="702"/>
    </location>
</feature>
<dbReference type="PROSITE" id="PS50011">
    <property type="entry name" value="PROTEIN_KINASE_DOM"/>
    <property type="match status" value="1"/>
</dbReference>
<dbReference type="InterPro" id="IPR003409">
    <property type="entry name" value="MORN"/>
</dbReference>
<gene>
    <name evidence="8" type="ORF">POCTA_138.1.T1000156</name>
</gene>
<dbReference type="PANTHER" id="PTHR46511:SF1">
    <property type="entry name" value="MORN REPEAT-CONTAINING PROTEIN 3"/>
    <property type="match status" value="1"/>
</dbReference>
<dbReference type="OMA" id="KQYQNGI"/>
<organism evidence="8 9">
    <name type="scientific">Paramecium octaurelia</name>
    <dbReference type="NCBI Taxonomy" id="43137"/>
    <lineage>
        <taxon>Eukaryota</taxon>
        <taxon>Sar</taxon>
        <taxon>Alveolata</taxon>
        <taxon>Ciliophora</taxon>
        <taxon>Intramacronucleata</taxon>
        <taxon>Oligohymenophorea</taxon>
        <taxon>Peniculida</taxon>
        <taxon>Parameciidae</taxon>
        <taxon>Paramecium</taxon>
    </lineage>
</organism>
<evidence type="ECO:0000256" key="2">
    <source>
        <dbReference type="ARBA" id="ARBA00022737"/>
    </source>
</evidence>
<dbReference type="GO" id="GO:0004672">
    <property type="term" value="F:protein kinase activity"/>
    <property type="evidence" value="ECO:0007669"/>
    <property type="project" value="InterPro"/>
</dbReference>
<feature type="region of interest" description="Disordered" evidence="6">
    <location>
        <begin position="386"/>
        <end position="405"/>
    </location>
</feature>
<dbReference type="OrthoDB" id="306598at2759"/>
<feature type="domain" description="Protein kinase" evidence="7">
    <location>
        <begin position="1"/>
        <end position="339"/>
    </location>
</feature>
<protein>
    <recommendedName>
        <fullName evidence="4">MORN repeat-containing protein 3</fullName>
    </recommendedName>
</protein>
<evidence type="ECO:0000256" key="3">
    <source>
        <dbReference type="ARBA" id="ARBA00023329"/>
    </source>
</evidence>
<dbReference type="SMART" id="SM00698">
    <property type="entry name" value="MORN"/>
    <property type="match status" value="3"/>
</dbReference>
<keyword evidence="9" id="KW-1185">Reference proteome</keyword>
<dbReference type="InterPro" id="IPR052472">
    <property type="entry name" value="MORN3"/>
</dbReference>
<dbReference type="Pfam" id="PF02493">
    <property type="entry name" value="MORN"/>
    <property type="match status" value="3"/>
</dbReference>
<dbReference type="Proteomes" id="UP000683925">
    <property type="component" value="Unassembled WGS sequence"/>
</dbReference>
<dbReference type="EMBL" id="CAJJDP010000100">
    <property type="protein sequence ID" value="CAD8191739.1"/>
    <property type="molecule type" value="Genomic_DNA"/>
</dbReference>
<evidence type="ECO:0000256" key="5">
    <source>
        <dbReference type="ARBA" id="ARBA00045851"/>
    </source>
</evidence>
<comment type="subcellular location">
    <subcellularLocation>
        <location evidence="1">Cytoplasmic vesicle</location>
        <location evidence="1">Secretory vesicle</location>
        <location evidence="1">Acrosome</location>
    </subcellularLocation>
</comment>
<evidence type="ECO:0000256" key="1">
    <source>
        <dbReference type="ARBA" id="ARBA00004218"/>
    </source>
</evidence>
<sequence length="1376" mass="162560">MNTNFQITLQTFKSLHEQIQPLQRPCLFTKLFKSKDNKIIKRREFETKKEWLSWKQGITQELLNQRRLSLKYPGKVLTILNYTVETINHQRNLYVAYDCEDDIEPLFQYLNNNTVSFQEQAQIFEQLLQIACILFKTKFEHTNLKPNNILYYKKQVLITDFGSARTHYQNFLKEYTKQAEMEWQNNLIFFYPEEYQKIMEEKNFYFRIELWKKFDLSDQKFRKYVDIWALSMMMIQVFENNQTLPKNLSDYYGLNNKQIFQKIENLKQYQNGIFSEVIFTLLIQKKDPESVYQTFLQQKKLNQTESQSQMESTFTIKQIFDHEDEEENTYRSFKPQNYFLPNQTIQELQDQFDNDDSSSVISSSYQIDILGFTEIKQKNNLTQIPIQKPQRQDQQSPIRYKPESQHYDFSSNPLQFFNIQDNPQNLNYVTQNKPSLAVINYEFNQQQSEGIQVDDTKNKNDNIILVPIQSQLQVLNSSSRNDQGNPINLEQVQDDIQIGQAQVDKTKNDNQQFGCLQIIQLDKIDDNKEGDNFIQIFNQNGTQNFQFLEDQKLTEVNQDNSNKNDVVTHIDNQNFQFNNSNNYDLLNLNDEEQFPGQLNQFQGQKENQEKVKQINILAIDDFDTEDQQVPKKNQVQKQVIQSGQQEFNLLELNDSKTEFKTRQQDSQQSNLLIITHSQNSLIPQNNDPNQSNDGGQQQVEKSNISIKKSQLQVLQPFTDENYEGNQIDDGSVIIAQNQQQDDYSLLIDITENNQNKVPDQKKNNKQNIVDIINNENSFQQIQQFEDPKEITDQESKENPVSLKIIKNQLNEGVIQLEDNDQKEILKQLKFIKQIFTHLEQHPSDPTNIFEDEQDKKSQKQIQQFFDEIAILKEKEQIQLIDDVNDGIDVIQKKLEADHFFDDNNIQNHPQLLTFLNEDQLNILKSEIQSNKFVTDLIQKLIEAKEDLKKLKQNPILQNILKKQQVELLNKEELKIYQRLLEKVPKDRKQGDRLIAQQSAVENKLKEIKLKEQEEVNKQKIIDFLRNPSFDKLLPDAFLRKLRAEDRKKYKAALKDLKLKSTQRQKKIIQEQIDIIDDIKRKHNRIKIQINKIDEVSEEGSTKQSSKKNNYQTFQVAYLKAIKQLVDDKVSELLSQNQYIREFQLTANAYEITDLVPSDCYNFSQQFKNRKLQFYDFLGSKYKGETLNDYPDGIGILRKRGVSSIYKGYFKKGKFYWGQVLEMNDKGLLTQYVGYYNQEYQVKHGKARLKWFKPYKKGLFCDAYVFNQYEMYEGDFIMGYIHGQGKKVYADLSEYEGEWKKNQRVGFGRLTLRQGGQKSITYEGQFEDNVQHGKNVRAIHHHQTGLDLIVEGEYKKGKPIGSHLLIFNQIVQKEIFY</sequence>
<evidence type="ECO:0000259" key="7">
    <source>
        <dbReference type="PROSITE" id="PS50011"/>
    </source>
</evidence>
<dbReference type="InterPro" id="IPR000719">
    <property type="entry name" value="Prot_kinase_dom"/>
</dbReference>
<keyword evidence="3" id="KW-0968">Cytoplasmic vesicle</keyword>
<dbReference type="PANTHER" id="PTHR46511">
    <property type="entry name" value="MORN REPEAT-CONTAINING PROTEIN 3"/>
    <property type="match status" value="1"/>
</dbReference>
<evidence type="ECO:0000256" key="4">
    <source>
        <dbReference type="ARBA" id="ARBA00039854"/>
    </source>
</evidence>
<evidence type="ECO:0000313" key="9">
    <source>
        <dbReference type="Proteomes" id="UP000683925"/>
    </source>
</evidence>
<comment type="function">
    <text evidence="5">Assembles a suppression complex (suppresome) by tethering SIRT1 and MDM2 to regulate composite modifications of p53/TP53. Confers both deacetylation-mediated functional inactivation, by SIRT1, and ubiquitination-dependent degradation, by MDM2, of p53/TP53, promoting a proliferative and cell survival behaviors. May play a role in the regulation of spermatogenesis.</text>
</comment>
<name>A0A8S1WUB0_PAROT</name>
<accession>A0A8S1WUB0</accession>
<evidence type="ECO:0000256" key="6">
    <source>
        <dbReference type="SAM" id="MobiDB-lite"/>
    </source>
</evidence>